<evidence type="ECO:0000259" key="3">
    <source>
        <dbReference type="PROSITE" id="PS50110"/>
    </source>
</evidence>
<name>A0A8J7FH66_9GAMM</name>
<feature type="domain" description="Response regulatory" evidence="3">
    <location>
        <begin position="261"/>
        <end position="377"/>
    </location>
</feature>
<dbReference type="Gene3D" id="3.40.50.2300">
    <property type="match status" value="1"/>
</dbReference>
<dbReference type="PANTHER" id="PTHR44591:SF3">
    <property type="entry name" value="RESPONSE REGULATORY DOMAIN-CONTAINING PROTEIN"/>
    <property type="match status" value="1"/>
</dbReference>
<dbReference type="InterPro" id="IPR050595">
    <property type="entry name" value="Bact_response_regulator"/>
</dbReference>
<dbReference type="InterPro" id="IPR011006">
    <property type="entry name" value="CheY-like_superfamily"/>
</dbReference>
<dbReference type="EMBL" id="JADEYS010000025">
    <property type="protein sequence ID" value="MBE9399334.1"/>
    <property type="molecule type" value="Genomic_DNA"/>
</dbReference>
<reference evidence="4" key="1">
    <citation type="submission" date="2020-10" db="EMBL/GenBank/DDBJ databases">
        <title>Bacterium isolated from coastal waters sediment.</title>
        <authorList>
            <person name="Chen R.-J."/>
            <person name="Lu D.-C."/>
            <person name="Zhu K.-L."/>
            <person name="Du Z.-J."/>
        </authorList>
    </citation>
    <scope>NUCLEOTIDE SEQUENCE</scope>
    <source>
        <strain evidence="4">N1Y112</strain>
    </source>
</reference>
<dbReference type="RefSeq" id="WP_193955029.1">
    <property type="nucleotide sequence ID" value="NZ_JADEYS010000025.1"/>
</dbReference>
<evidence type="ECO:0000313" key="4">
    <source>
        <dbReference type="EMBL" id="MBE9399334.1"/>
    </source>
</evidence>
<dbReference type="Pfam" id="PF00072">
    <property type="entry name" value="Response_reg"/>
    <property type="match status" value="1"/>
</dbReference>
<keyword evidence="5" id="KW-1185">Reference proteome</keyword>
<keyword evidence="1 2" id="KW-0597">Phosphoprotein</keyword>
<evidence type="ECO:0000313" key="5">
    <source>
        <dbReference type="Proteomes" id="UP000640333"/>
    </source>
</evidence>
<dbReference type="InterPro" id="IPR001789">
    <property type="entry name" value="Sig_transdc_resp-reg_receiver"/>
</dbReference>
<feature type="modified residue" description="4-aspartylphosphate" evidence="2">
    <location>
        <position position="310"/>
    </location>
</feature>
<evidence type="ECO:0000256" key="1">
    <source>
        <dbReference type="ARBA" id="ARBA00022553"/>
    </source>
</evidence>
<dbReference type="SMART" id="SM00448">
    <property type="entry name" value="REC"/>
    <property type="match status" value="1"/>
</dbReference>
<dbReference type="Proteomes" id="UP000640333">
    <property type="component" value="Unassembled WGS sequence"/>
</dbReference>
<gene>
    <name evidence="4" type="ORF">IOQ59_18895</name>
</gene>
<dbReference type="PROSITE" id="PS50110">
    <property type="entry name" value="RESPONSE_REGULATORY"/>
    <property type="match status" value="1"/>
</dbReference>
<comment type="caution">
    <text evidence="4">The sequence shown here is derived from an EMBL/GenBank/DDBJ whole genome shotgun (WGS) entry which is preliminary data.</text>
</comment>
<accession>A0A8J7FH66</accession>
<organism evidence="4 5">
    <name type="scientific">Pontibacterium sinense</name>
    <dbReference type="NCBI Taxonomy" id="2781979"/>
    <lineage>
        <taxon>Bacteria</taxon>
        <taxon>Pseudomonadati</taxon>
        <taxon>Pseudomonadota</taxon>
        <taxon>Gammaproteobacteria</taxon>
        <taxon>Oceanospirillales</taxon>
        <taxon>Oceanospirillaceae</taxon>
        <taxon>Pontibacterium</taxon>
    </lineage>
</organism>
<protein>
    <submittedName>
        <fullName evidence="4">Response regulator</fullName>
    </submittedName>
</protein>
<dbReference type="GO" id="GO:0000160">
    <property type="term" value="P:phosphorelay signal transduction system"/>
    <property type="evidence" value="ECO:0007669"/>
    <property type="project" value="InterPro"/>
</dbReference>
<dbReference type="PANTHER" id="PTHR44591">
    <property type="entry name" value="STRESS RESPONSE REGULATOR PROTEIN 1"/>
    <property type="match status" value="1"/>
</dbReference>
<dbReference type="AlphaFoldDB" id="A0A8J7FH66"/>
<dbReference type="SUPFAM" id="SSF52172">
    <property type="entry name" value="CheY-like"/>
    <property type="match status" value="1"/>
</dbReference>
<evidence type="ECO:0000256" key="2">
    <source>
        <dbReference type="PROSITE-ProRule" id="PRU00169"/>
    </source>
</evidence>
<proteinExistence type="predicted"/>
<sequence>MSRQNRFAVLLITDNKGPLETIIRLIKRHFTCFYLACSPEQAVEVINSKGIDVVLFGYGDVQEAEVCFLHMIRNDRTIEDKISSTMVLCSKEQVQNAFNICNKDIFNDYFIVKPLYDPHHILLRLRTLRRLLSTNSLKQSKSMSVDEMCSFFDQVATSGQELMDLNQESLERLMATVTFSMESMKERMRNEQPNNPNICAQTVNAIIDDHATNTLLPQLQGEKQDASESVNSLVNDLVTQTENNKSSLQNEIKQNQPSAVSIMIIEDEEQELMRLATYLEETGYSPNVSTHATHALKMLEQWQPRIVLVDLTLPDMSALHVISRIQSHPKLQNTKIMALAKQGDKDKVMEAVKMGINEVMMKPVDKDMLMYKINYNLTSG</sequence>